<accession>D2VEY8</accession>
<reference evidence="2 3" key="1">
    <citation type="journal article" date="2010" name="Cell">
        <title>The genome of Naegleria gruberi illuminates early eukaryotic versatility.</title>
        <authorList>
            <person name="Fritz-Laylin L.K."/>
            <person name="Prochnik S.E."/>
            <person name="Ginger M.L."/>
            <person name="Dacks J.B."/>
            <person name="Carpenter M.L."/>
            <person name="Field M.C."/>
            <person name="Kuo A."/>
            <person name="Paredez A."/>
            <person name="Chapman J."/>
            <person name="Pham J."/>
            <person name="Shu S."/>
            <person name="Neupane R."/>
            <person name="Cipriano M."/>
            <person name="Mancuso J."/>
            <person name="Tu H."/>
            <person name="Salamov A."/>
            <person name="Lindquist E."/>
            <person name="Shapiro H."/>
            <person name="Lucas S."/>
            <person name="Grigoriev I.V."/>
            <person name="Cande W.Z."/>
            <person name="Fulton C."/>
            <person name="Rokhsar D.S."/>
            <person name="Dawson S.C."/>
        </authorList>
    </citation>
    <scope>NUCLEOTIDE SEQUENCE [LARGE SCALE GENOMIC DNA]</scope>
    <source>
        <strain evidence="2 3">NEG-M</strain>
    </source>
</reference>
<evidence type="ECO:0000313" key="2">
    <source>
        <dbReference type="EMBL" id="EFC44589.1"/>
    </source>
</evidence>
<gene>
    <name evidence="2" type="ORF">NAEGRDRAFT_67441</name>
</gene>
<organism evidence="3">
    <name type="scientific">Naegleria gruberi</name>
    <name type="common">Amoeba</name>
    <dbReference type="NCBI Taxonomy" id="5762"/>
    <lineage>
        <taxon>Eukaryota</taxon>
        <taxon>Discoba</taxon>
        <taxon>Heterolobosea</taxon>
        <taxon>Tetramitia</taxon>
        <taxon>Eutetramitia</taxon>
        <taxon>Vahlkampfiidae</taxon>
        <taxon>Naegleria</taxon>
    </lineage>
</organism>
<feature type="region of interest" description="Disordered" evidence="1">
    <location>
        <begin position="58"/>
        <end position="88"/>
    </location>
</feature>
<dbReference type="InParanoid" id="D2VEY8"/>
<sequence length="167" mass="19628">MNRPKGVTPNAAVHSLKETLKKEHYTRVQWEQQYGKQFKDQQNENEFLSSRKDFVTSRYNESSSKPRRLHVEIDPSEVDDEGDYDESDPNLFSGYSSRFCGFYLPTEKTNTFKTTQSLEQTEKAIELEHKDNFRKKHWLKMYFEESAKMQNLFKNPGDKSAPAATKK</sequence>
<dbReference type="AlphaFoldDB" id="D2VEY8"/>
<name>D2VEY8_NAEGR</name>
<evidence type="ECO:0000313" key="3">
    <source>
        <dbReference type="Proteomes" id="UP000006671"/>
    </source>
</evidence>
<dbReference type="GeneID" id="8856896"/>
<dbReference type="VEuPathDB" id="AmoebaDB:NAEGRDRAFT_67441"/>
<dbReference type="Proteomes" id="UP000006671">
    <property type="component" value="Unassembled WGS sequence"/>
</dbReference>
<keyword evidence="3" id="KW-1185">Reference proteome</keyword>
<evidence type="ECO:0000256" key="1">
    <source>
        <dbReference type="SAM" id="MobiDB-lite"/>
    </source>
</evidence>
<proteinExistence type="predicted"/>
<dbReference type="EMBL" id="GG738867">
    <property type="protein sequence ID" value="EFC44589.1"/>
    <property type="molecule type" value="Genomic_DNA"/>
</dbReference>
<dbReference type="OrthoDB" id="10253913at2759"/>
<dbReference type="RefSeq" id="XP_002677333.1">
    <property type="nucleotide sequence ID" value="XM_002677287.1"/>
</dbReference>
<feature type="compositionally biased region" description="Acidic residues" evidence="1">
    <location>
        <begin position="74"/>
        <end position="88"/>
    </location>
</feature>
<dbReference type="KEGG" id="ngr:NAEGRDRAFT_67441"/>
<dbReference type="OMA" id="YSSRFCG"/>
<protein>
    <submittedName>
        <fullName evidence="2">Predicted protein</fullName>
    </submittedName>
</protein>